<dbReference type="EMBL" id="WHJC01000047">
    <property type="protein sequence ID" value="MPQ43203.1"/>
    <property type="molecule type" value="Genomic_DNA"/>
</dbReference>
<evidence type="ECO:0008006" key="6">
    <source>
        <dbReference type="Google" id="ProtNLM"/>
    </source>
</evidence>
<sequence length="697" mass="75733">MKIKSDKYSLGKSSTLTISEKGEEIELNVALERNTKSSDFNIGASISGKVQSTENLPLENAVVKLMDENLKALTHTITDSEGNYLLSNIPKSNLYILAAIYTGKLINETEPFSLPLVESKTIDFILQDDPNSKLGAISGTLTTIDFSQPIFGSVISLYNLVNSKLNLVSITYTDSSGSFIFSELTPGEYTITTSALGYMPSKSDITITSNKISILNISLSNDSTSSSSIISGVILDSNNKFIPNADVILYSIDLQNNLTPIAFTTANSHGIYSFINVPKGTFLVKSKQSQLITITSPPQSPSTQSLPSFDVPFNSNPSTPSLSPNINDNLLIDSFILSEEETLYYKSLNIADGLLSNKASIDSFTGFTKNIGGPTDGKSSISIDIPNTTNYMLSISYLSGDKTRSLKIDINGISSNSIYYFPKTKDWSISSVSTVTVPLFLLKGKNTLTFHGDNINFSPNLGQCIITETLDVGFIDAKEGLLLNSAILNENTNFIDNIGGPSDGSATFKVNSPYFDTYLLAIEYLSGDQDRPLKIEINGKGLGTIYTVPKTIDWDFINTSIFTLPISLNEGYNIITLHGDTINYGPSISNIKISKIKYSNIIEPSQYTLSGNATIKNGSIIGLGGVIPASVSFKANVPKTGLYNLKLSYKSLKDNSIKISVNNVEKNEIYNLNSSNLNYIHIKLNLNIGENLIKVYS</sequence>
<name>A0A6I1MKG8_9CLOT</name>
<dbReference type="PANTHER" id="PTHR36108:SF13">
    <property type="entry name" value="COLOSSIN-B-RELATED"/>
    <property type="match status" value="1"/>
</dbReference>
<dbReference type="SUPFAM" id="SSF49785">
    <property type="entry name" value="Galactose-binding domain-like"/>
    <property type="match status" value="1"/>
</dbReference>
<dbReference type="Gene3D" id="2.60.40.10">
    <property type="entry name" value="Immunoglobulins"/>
    <property type="match status" value="1"/>
</dbReference>
<proteinExistence type="inferred from homology"/>
<evidence type="ECO:0000256" key="1">
    <source>
        <dbReference type="ARBA" id="ARBA00007257"/>
    </source>
</evidence>
<keyword evidence="2" id="KW-0964">Secreted</keyword>
<dbReference type="InterPro" id="IPR008969">
    <property type="entry name" value="CarboxyPept-like_regulatory"/>
</dbReference>
<accession>A0A6I1MKG8</accession>
<dbReference type="Gene3D" id="2.60.40.1120">
    <property type="entry name" value="Carboxypeptidase-like, regulatory domain"/>
    <property type="match status" value="1"/>
</dbReference>
<evidence type="ECO:0000313" key="4">
    <source>
        <dbReference type="EMBL" id="MPQ43203.1"/>
    </source>
</evidence>
<evidence type="ECO:0000313" key="5">
    <source>
        <dbReference type="Proteomes" id="UP000430345"/>
    </source>
</evidence>
<keyword evidence="5" id="KW-1185">Reference proteome</keyword>
<dbReference type="InterPro" id="IPR008979">
    <property type="entry name" value="Galactose-bd-like_sf"/>
</dbReference>
<dbReference type="Pfam" id="PF13620">
    <property type="entry name" value="CarboxypepD_reg"/>
    <property type="match status" value="1"/>
</dbReference>
<dbReference type="GO" id="GO:0030246">
    <property type="term" value="F:carbohydrate binding"/>
    <property type="evidence" value="ECO:0007669"/>
    <property type="project" value="InterPro"/>
</dbReference>
<dbReference type="SUPFAM" id="SSF49452">
    <property type="entry name" value="Starch-binding domain-like"/>
    <property type="match status" value="1"/>
</dbReference>
<dbReference type="SUPFAM" id="SSF49464">
    <property type="entry name" value="Carboxypeptidase regulatory domain-like"/>
    <property type="match status" value="2"/>
</dbReference>
<reference evidence="4 5" key="1">
    <citation type="submission" date="2019-10" db="EMBL/GenBank/DDBJ databases">
        <title>The Genome Sequence of Clostridium tarantellae Isolated from Fish Brain.</title>
        <authorList>
            <person name="Bano L."/>
            <person name="Kiel M."/>
            <person name="Sales G."/>
            <person name="Doxey A.C."/>
            <person name="Mansfield M.J."/>
            <person name="Schiavone M."/>
            <person name="Rossetto O."/>
            <person name="Pirazzini M."/>
            <person name="Dobrindt U."/>
            <person name="Montecucco C."/>
        </authorList>
    </citation>
    <scope>NUCLEOTIDE SEQUENCE [LARGE SCALE GENOMIC DNA]</scope>
    <source>
        <strain evidence="4 5">DSM 3997</strain>
    </source>
</reference>
<dbReference type="Gene3D" id="2.60.120.260">
    <property type="entry name" value="Galactose-binding domain-like"/>
    <property type="match status" value="3"/>
</dbReference>
<evidence type="ECO:0000256" key="2">
    <source>
        <dbReference type="ARBA" id="ARBA00022525"/>
    </source>
</evidence>
<organism evidence="4 5">
    <name type="scientific">Clostridium tarantellae</name>
    <dbReference type="NCBI Taxonomy" id="39493"/>
    <lineage>
        <taxon>Bacteria</taxon>
        <taxon>Bacillati</taxon>
        <taxon>Bacillota</taxon>
        <taxon>Clostridia</taxon>
        <taxon>Eubacteriales</taxon>
        <taxon>Clostridiaceae</taxon>
        <taxon>Clostridium</taxon>
    </lineage>
</organism>
<comment type="caution">
    <text evidence="4">The sequence shown here is derived from an EMBL/GenBank/DDBJ whole genome shotgun (WGS) entry which is preliminary data.</text>
</comment>
<keyword evidence="3" id="KW-0732">Signal</keyword>
<comment type="similarity">
    <text evidence="1">Belongs to the serine-aspartate repeat-containing protein (SDr) family.</text>
</comment>
<evidence type="ECO:0000256" key="3">
    <source>
        <dbReference type="ARBA" id="ARBA00022729"/>
    </source>
</evidence>
<dbReference type="InterPro" id="IPR013784">
    <property type="entry name" value="Carb-bd-like_fold"/>
</dbReference>
<protein>
    <recommendedName>
        <fullName evidence="6">CBM6 domain-containing protein</fullName>
    </recommendedName>
</protein>
<dbReference type="PANTHER" id="PTHR36108">
    <property type="entry name" value="COLOSSIN-B-RELATED"/>
    <property type="match status" value="1"/>
</dbReference>
<dbReference type="InterPro" id="IPR013783">
    <property type="entry name" value="Ig-like_fold"/>
</dbReference>
<dbReference type="Proteomes" id="UP000430345">
    <property type="component" value="Unassembled WGS sequence"/>
</dbReference>
<dbReference type="AlphaFoldDB" id="A0A6I1MKG8"/>
<gene>
    <name evidence="4" type="ORF">GBZ86_05425</name>
</gene>
<dbReference type="RefSeq" id="WP_152888513.1">
    <property type="nucleotide sequence ID" value="NZ_WHJC01000047.1"/>
</dbReference>
<dbReference type="OrthoDB" id="3194789at2"/>